<dbReference type="SMART" id="SM00042">
    <property type="entry name" value="CUB"/>
    <property type="match status" value="2"/>
</dbReference>
<evidence type="ECO:0000256" key="3">
    <source>
        <dbReference type="PROSITE-ProRule" id="PRU00059"/>
    </source>
</evidence>
<comment type="caution">
    <text evidence="5">The sequence shown here is derived from an EMBL/GenBank/DDBJ whole genome shotgun (WGS) entry which is preliminary data.</text>
</comment>
<evidence type="ECO:0000259" key="4">
    <source>
        <dbReference type="PROSITE" id="PS01180"/>
    </source>
</evidence>
<evidence type="ECO:0000256" key="1">
    <source>
        <dbReference type="ARBA" id="ARBA00022737"/>
    </source>
</evidence>
<dbReference type="Pfam" id="PF00431">
    <property type="entry name" value="CUB"/>
    <property type="match status" value="2"/>
</dbReference>
<name>A0AAE0RR17_9BIVA</name>
<dbReference type="InterPro" id="IPR035914">
    <property type="entry name" value="Sperma_CUB_dom_sf"/>
</dbReference>
<comment type="caution">
    <text evidence="3">Lacks conserved residue(s) required for the propagation of feature annotation.</text>
</comment>
<protein>
    <recommendedName>
        <fullName evidence="4">CUB domain-containing protein</fullName>
    </recommendedName>
</protein>
<organism evidence="5 6">
    <name type="scientific">Potamilus streckersoni</name>
    <dbReference type="NCBI Taxonomy" id="2493646"/>
    <lineage>
        <taxon>Eukaryota</taxon>
        <taxon>Metazoa</taxon>
        <taxon>Spiralia</taxon>
        <taxon>Lophotrochozoa</taxon>
        <taxon>Mollusca</taxon>
        <taxon>Bivalvia</taxon>
        <taxon>Autobranchia</taxon>
        <taxon>Heteroconchia</taxon>
        <taxon>Palaeoheterodonta</taxon>
        <taxon>Unionida</taxon>
        <taxon>Unionoidea</taxon>
        <taxon>Unionidae</taxon>
        <taxon>Ambleminae</taxon>
        <taxon>Lampsilini</taxon>
        <taxon>Potamilus</taxon>
    </lineage>
</organism>
<dbReference type="PANTHER" id="PTHR24251">
    <property type="entry name" value="OVOCHYMASE-RELATED"/>
    <property type="match status" value="1"/>
</dbReference>
<sequence length="384" mass="43929">MLNSECSSRGESEAGGYFKLDEGSGHFDCIKRIKVNKGFRVRMFPMSSKTNFEVEILECCDRTKSPLPAFVRNLEVYISKENEIEVKIDAKSAPLVIQWWRVCGGILDGNTGKMIGPDHASGYPENQTCIWNITVQNGYMMSFTLNVDDYNGKNNCSLDYIQVEEWKNEETISKDRICSGILTLKLNKSLRIIFQSDNDPATGLSFNASWISKCGENFYADNGELASPDIPVDFNSQVQCNWTISVSPGHTIVLNYTFPKTSNEEAGCMSYVQVKEADSNASKILCKSSKFAVHKSSFHTLHIFFMYEPGMNYTRFYAKWHSEAQRHKDKERLCQMHSSLLLMFMSFRFVNYYVRFIGRDKKKNLTALSPKIESQLYKEKLHLV</sequence>
<dbReference type="AlphaFoldDB" id="A0AAE0RR17"/>
<reference evidence="5" key="3">
    <citation type="submission" date="2023-05" db="EMBL/GenBank/DDBJ databases">
        <authorList>
            <person name="Smith C.H."/>
        </authorList>
    </citation>
    <scope>NUCLEOTIDE SEQUENCE</scope>
    <source>
        <strain evidence="5">CHS0354</strain>
        <tissue evidence="5">Mantle</tissue>
    </source>
</reference>
<dbReference type="PANTHER" id="PTHR24251:SF37">
    <property type="entry name" value="CUB DOMAIN-CONTAINING PROTEIN"/>
    <property type="match status" value="1"/>
</dbReference>
<accession>A0AAE0RR17</accession>
<gene>
    <name evidence="5" type="ORF">CHS0354_015456</name>
</gene>
<feature type="domain" description="CUB" evidence="4">
    <location>
        <begin position="103"/>
        <end position="213"/>
    </location>
</feature>
<reference evidence="5" key="2">
    <citation type="journal article" date="2021" name="Genome Biol. Evol.">
        <title>Developing a high-quality reference genome for a parasitic bivalve with doubly uniparental inheritance (Bivalvia: Unionida).</title>
        <authorList>
            <person name="Smith C.H."/>
        </authorList>
    </citation>
    <scope>NUCLEOTIDE SEQUENCE</scope>
    <source>
        <strain evidence="5">CHS0354</strain>
        <tissue evidence="5">Mantle</tissue>
    </source>
</reference>
<keyword evidence="6" id="KW-1185">Reference proteome</keyword>
<dbReference type="Gene3D" id="2.60.120.290">
    <property type="entry name" value="Spermadhesin, CUB domain"/>
    <property type="match status" value="2"/>
</dbReference>
<dbReference type="EMBL" id="JAEAOA010000958">
    <property type="protein sequence ID" value="KAK3577908.1"/>
    <property type="molecule type" value="Genomic_DNA"/>
</dbReference>
<evidence type="ECO:0000313" key="6">
    <source>
        <dbReference type="Proteomes" id="UP001195483"/>
    </source>
</evidence>
<keyword evidence="2" id="KW-1015">Disulfide bond</keyword>
<reference evidence="5" key="1">
    <citation type="journal article" date="2021" name="Genome Biol. Evol.">
        <title>A High-Quality Reference Genome for a Parasitic Bivalve with Doubly Uniparental Inheritance (Bivalvia: Unionida).</title>
        <authorList>
            <person name="Smith C.H."/>
        </authorList>
    </citation>
    <scope>NUCLEOTIDE SEQUENCE</scope>
    <source>
        <strain evidence="5">CHS0354</strain>
    </source>
</reference>
<dbReference type="SUPFAM" id="SSF49854">
    <property type="entry name" value="Spermadhesin, CUB domain"/>
    <property type="match status" value="2"/>
</dbReference>
<evidence type="ECO:0000313" key="5">
    <source>
        <dbReference type="EMBL" id="KAK3577908.1"/>
    </source>
</evidence>
<dbReference type="InterPro" id="IPR000859">
    <property type="entry name" value="CUB_dom"/>
</dbReference>
<dbReference type="CDD" id="cd00041">
    <property type="entry name" value="CUB"/>
    <property type="match status" value="2"/>
</dbReference>
<dbReference type="PROSITE" id="PS01180">
    <property type="entry name" value="CUB"/>
    <property type="match status" value="2"/>
</dbReference>
<keyword evidence="1" id="KW-0677">Repeat</keyword>
<feature type="domain" description="CUB" evidence="4">
    <location>
        <begin position="214"/>
        <end position="323"/>
    </location>
</feature>
<dbReference type="Proteomes" id="UP001195483">
    <property type="component" value="Unassembled WGS sequence"/>
</dbReference>
<proteinExistence type="predicted"/>
<evidence type="ECO:0000256" key="2">
    <source>
        <dbReference type="ARBA" id="ARBA00023157"/>
    </source>
</evidence>